<evidence type="ECO:0000256" key="5">
    <source>
        <dbReference type="ARBA" id="ARBA00022691"/>
    </source>
</evidence>
<feature type="active site" description="Proton acceptor" evidence="7">
    <location>
        <position position="287"/>
    </location>
</feature>
<dbReference type="RefSeq" id="XP_013407331.1">
    <property type="nucleotide sequence ID" value="XM_013551877.1"/>
</dbReference>
<name>A0A1S3JAV8_LINAN</name>
<dbReference type="InterPro" id="IPR025807">
    <property type="entry name" value="Adrift-typ_MeTrfase"/>
</dbReference>
<sequence length="771" mass="89161">MGRKKKRKRYSSGMGCQVTYCDYLTKEKADEENIAAHREILKEIFCKKFSYEKPHDAPWVLPDNCGSDKTLTLKTWETFMNLKKELNDTKSLLSDKDIGTWHRHTQQANPAGKVVSSIKEMFSPELCTQAWCKFYEILSHFHLIPDEDDTFRTLHLCEAPGAFVCSLNHYLKSKKATTCWEWEANTLNPYYEGSAVSSMIGDDRLLYHTLEHWNFGKNGTGDIMDLENHVFLRGEYNKNTVKLVTADGSIDCQDNPGEQEQVVAHLKMCECLLALSALGKGGHFIQKMFTMFESNTICLMYLLNCSFEEVHLYKPATSKPGNSEVYVVCVGFYGRETVHGHIKCKTSNPVFPPSSIPQTFIDQHIKGCEMFKKWQTDTIHRNIKLLTASPEEKEILNEQQNVAVTMFIEKCHLQAIREEEKIVVPKKRPHKMAHFASCHPGQRHLEGSYAHRQWQQKLQWKERVLAWKEHDLEHVDDMWLESSSGDPEMKLITTFGRQVDKIRSSKFCDIKLLEELATLQQTDCHQVLTLRNEDWSGVTSLLSDTFQNKCIALIDTGSFSEHCCHRKWLENETTNPSHNQTTRLAVHGEIMKQDVLPVHFLDFTKEENKTEIKKFFIDQVFCMMKEIRPGGTALVQLHTTLLRFTVGLLYILHKLFSKVTIKNYTSSTDVAPQRYYLCTGYQEQEEMNSQNLMQHLLAIQQILSDNMSDPNDISHQSKDVWEVIALPSLFEKDFYRCIYQSNNVFMKQEINYLIHLNKLYYKTSHSSGGVS</sequence>
<protein>
    <recommendedName>
        <fullName evidence="2">Cap-specific mRNA (nucleoside-2'-O-)-methyltransferase 2</fullName>
        <ecNumber evidence="1">2.1.1.296</ecNumber>
    </recommendedName>
</protein>
<keyword evidence="3 7" id="KW-0489">Methyltransferase</keyword>
<comment type="catalytic activity">
    <reaction evidence="6">
        <text>a 5'-end (N(7)-methyl 5'-triphosphoguanosine)-(2'-O-methyl-ribonucleoside)-(ribonucleotide) in mRNA + S-adenosyl-L-methionine = a 5'-end (N(7)-methyl 5'-triphosphoguanosine)-(2'-O-methyl-ribonucleoside)-(2'-O-methyl-ribonucleotide) in mRNA + S-adenosyl-L-homocysteine + H(+)</text>
        <dbReference type="Rhea" id="RHEA:67024"/>
        <dbReference type="Rhea" id="RHEA-COMP:17169"/>
        <dbReference type="Rhea" id="RHEA-COMP:17170"/>
        <dbReference type="ChEBI" id="CHEBI:15378"/>
        <dbReference type="ChEBI" id="CHEBI:57856"/>
        <dbReference type="ChEBI" id="CHEBI:59789"/>
        <dbReference type="ChEBI" id="CHEBI:167612"/>
        <dbReference type="ChEBI" id="CHEBI:167614"/>
        <dbReference type="EC" id="2.1.1.296"/>
    </reaction>
</comment>
<dbReference type="GO" id="GO:0006370">
    <property type="term" value="P:7-methylguanosine mRNA capping"/>
    <property type="evidence" value="ECO:0007669"/>
    <property type="project" value="TreeGrafter"/>
</dbReference>
<dbReference type="SUPFAM" id="SSF53335">
    <property type="entry name" value="S-adenosyl-L-methionine-dependent methyltransferases"/>
    <property type="match status" value="1"/>
</dbReference>
<dbReference type="InterPro" id="IPR029063">
    <property type="entry name" value="SAM-dependent_MTases_sf"/>
</dbReference>
<dbReference type="GO" id="GO:0005634">
    <property type="term" value="C:nucleus"/>
    <property type="evidence" value="ECO:0007669"/>
    <property type="project" value="UniProtKB-ARBA"/>
</dbReference>
<dbReference type="PANTHER" id="PTHR16121">
    <property type="entry name" value="CAP-SPECIFIC MRNA (NUCLEOSIDE-2'-O-)-METHYLTRANSFERASE 1-RELATED"/>
    <property type="match status" value="1"/>
</dbReference>
<keyword evidence="5 7" id="KW-0949">S-adenosyl-L-methionine</keyword>
<feature type="domain" description="Adrift-type SAM-dependent 2'-O-MTase" evidence="8">
    <location>
        <begin position="125"/>
        <end position="334"/>
    </location>
</feature>
<evidence type="ECO:0000313" key="10">
    <source>
        <dbReference type="RefSeq" id="XP_013407323.1"/>
    </source>
</evidence>
<dbReference type="Gene3D" id="3.40.50.12760">
    <property type="match status" value="2"/>
</dbReference>
<evidence type="ECO:0000313" key="9">
    <source>
        <dbReference type="Proteomes" id="UP000085678"/>
    </source>
</evidence>
<dbReference type="GeneID" id="106171494"/>
<reference evidence="10 11" key="1">
    <citation type="submission" date="2025-04" db="UniProtKB">
        <authorList>
            <consortium name="RefSeq"/>
        </authorList>
    </citation>
    <scope>IDENTIFICATION</scope>
    <source>
        <tissue evidence="10 11">Gonads</tissue>
    </source>
</reference>
<proteinExistence type="predicted"/>
<dbReference type="GO" id="GO:0005737">
    <property type="term" value="C:cytoplasm"/>
    <property type="evidence" value="ECO:0007669"/>
    <property type="project" value="TreeGrafter"/>
</dbReference>
<dbReference type="RefSeq" id="XP_013407323.1">
    <property type="nucleotide sequence ID" value="XM_013551869.1"/>
</dbReference>
<dbReference type="PANTHER" id="PTHR16121:SF2">
    <property type="entry name" value="CAP-SPECIFIC MRNA (NUCLEOSIDE-2'-O-)-METHYLTRANSFERASE 2"/>
    <property type="match status" value="1"/>
</dbReference>
<dbReference type="GO" id="GO:0120550">
    <property type="term" value="F:methyltransferase cap2 activity"/>
    <property type="evidence" value="ECO:0007669"/>
    <property type="project" value="UniProtKB-EC"/>
</dbReference>
<keyword evidence="4 7" id="KW-0808">Transferase</keyword>
<feature type="binding site" evidence="7">
    <location>
        <position position="247"/>
    </location>
    <ligand>
        <name>S-adenosyl-L-methionine</name>
        <dbReference type="ChEBI" id="CHEBI:59789"/>
    </ligand>
</feature>
<organism evidence="9 11">
    <name type="scientific">Lingula anatina</name>
    <name type="common">Brachiopod</name>
    <name type="synonym">Lingula unguis</name>
    <dbReference type="NCBI Taxonomy" id="7574"/>
    <lineage>
        <taxon>Eukaryota</taxon>
        <taxon>Metazoa</taxon>
        <taxon>Spiralia</taxon>
        <taxon>Lophotrochozoa</taxon>
        <taxon>Brachiopoda</taxon>
        <taxon>Linguliformea</taxon>
        <taxon>Lingulata</taxon>
        <taxon>Lingulida</taxon>
        <taxon>Linguloidea</taxon>
        <taxon>Lingulidae</taxon>
        <taxon>Lingula</taxon>
    </lineage>
</organism>
<dbReference type="GO" id="GO:0032259">
    <property type="term" value="P:methylation"/>
    <property type="evidence" value="ECO:0007669"/>
    <property type="project" value="UniProtKB-KW"/>
</dbReference>
<dbReference type="OrthoDB" id="429597at2759"/>
<evidence type="ECO:0000256" key="7">
    <source>
        <dbReference type="PROSITE-ProRule" id="PRU00946"/>
    </source>
</evidence>
<evidence type="ECO:0000256" key="2">
    <source>
        <dbReference type="ARBA" id="ARBA00021134"/>
    </source>
</evidence>
<dbReference type="EC" id="2.1.1.296" evidence="1"/>
<feature type="binding site" evidence="7">
    <location>
        <position position="180"/>
    </location>
    <ligand>
        <name>S-adenosyl-L-methionine</name>
        <dbReference type="ChEBI" id="CHEBI:59789"/>
    </ligand>
</feature>
<evidence type="ECO:0000259" key="8">
    <source>
        <dbReference type="PROSITE" id="PS51614"/>
    </source>
</evidence>
<dbReference type="Proteomes" id="UP000085678">
    <property type="component" value="Unplaced"/>
</dbReference>
<keyword evidence="9" id="KW-1185">Reference proteome</keyword>
<dbReference type="KEGG" id="lak:106171494"/>
<evidence type="ECO:0000256" key="3">
    <source>
        <dbReference type="ARBA" id="ARBA00022603"/>
    </source>
</evidence>
<dbReference type="STRING" id="7574.A0A1S3JAV8"/>
<evidence type="ECO:0000256" key="6">
    <source>
        <dbReference type="ARBA" id="ARBA00049477"/>
    </source>
</evidence>
<evidence type="ECO:0000256" key="1">
    <source>
        <dbReference type="ARBA" id="ARBA00012770"/>
    </source>
</evidence>
<evidence type="ECO:0000256" key="4">
    <source>
        <dbReference type="ARBA" id="ARBA00022679"/>
    </source>
</evidence>
<accession>A0A1S3JAV8</accession>
<dbReference type="AlphaFoldDB" id="A0A1S3JAV8"/>
<dbReference type="GO" id="GO:0004483">
    <property type="term" value="F:methyltransferase cap1 activity"/>
    <property type="evidence" value="ECO:0007669"/>
    <property type="project" value="TreeGrafter"/>
</dbReference>
<feature type="binding site" evidence="7">
    <location>
        <position position="161"/>
    </location>
    <ligand>
        <name>S-adenosyl-L-methionine</name>
        <dbReference type="ChEBI" id="CHEBI:59789"/>
    </ligand>
</feature>
<dbReference type="InterPro" id="IPR002877">
    <property type="entry name" value="RNA_MeTrfase_FtsJ_dom"/>
</dbReference>
<dbReference type="Pfam" id="PF01728">
    <property type="entry name" value="FtsJ"/>
    <property type="match status" value="1"/>
</dbReference>
<gene>
    <name evidence="10 11" type="primary">LOC106171494</name>
</gene>
<dbReference type="InterPro" id="IPR050851">
    <property type="entry name" value="mRNA_Cap_2O-Ribose_MeTrfase"/>
</dbReference>
<evidence type="ECO:0000313" key="11">
    <source>
        <dbReference type="RefSeq" id="XP_013407331.1"/>
    </source>
</evidence>
<dbReference type="PROSITE" id="PS51614">
    <property type="entry name" value="SAM_MT_ADRIFT"/>
    <property type="match status" value="1"/>
</dbReference>